<dbReference type="AlphaFoldDB" id="A0A7S2P6T0"/>
<evidence type="ECO:0000256" key="1">
    <source>
        <dbReference type="SAM" id="MobiDB-lite"/>
    </source>
</evidence>
<feature type="compositionally biased region" description="Polar residues" evidence="1">
    <location>
        <begin position="321"/>
        <end position="335"/>
    </location>
</feature>
<gene>
    <name evidence="2" type="ORF">LDAN0321_LOCUS10344</name>
</gene>
<evidence type="ECO:0000313" key="2">
    <source>
        <dbReference type="EMBL" id="CAD9581303.1"/>
    </source>
</evidence>
<feature type="compositionally biased region" description="Acidic residues" evidence="1">
    <location>
        <begin position="575"/>
        <end position="586"/>
    </location>
</feature>
<feature type="compositionally biased region" description="Basic residues" evidence="1">
    <location>
        <begin position="522"/>
        <end position="555"/>
    </location>
</feature>
<feature type="region of interest" description="Disordered" evidence="1">
    <location>
        <begin position="315"/>
        <end position="336"/>
    </location>
</feature>
<organism evidence="2">
    <name type="scientific">Leptocylindrus danicus</name>
    <dbReference type="NCBI Taxonomy" id="163516"/>
    <lineage>
        <taxon>Eukaryota</taxon>
        <taxon>Sar</taxon>
        <taxon>Stramenopiles</taxon>
        <taxon>Ochrophyta</taxon>
        <taxon>Bacillariophyta</taxon>
        <taxon>Coscinodiscophyceae</taxon>
        <taxon>Chaetocerotophycidae</taxon>
        <taxon>Leptocylindrales</taxon>
        <taxon>Leptocylindraceae</taxon>
        <taxon>Leptocylindrus</taxon>
    </lineage>
</organism>
<sequence length="601" mass="65493">MLSGADKRYLAANALQGGRLVNPQQHISTSVGILNHDRRAVDQVEFSPHNHQVGPAKRARGAIVTAPNRFDPREEGYARCNTLMVDEGSLGGGLDHMYGRNLVHVSNGANGTAALAVDQDSALLNHYRQLHSAGLSVGPVSSSPAHFQQIQSVGPMYSESSNASEYSPYEQELLFQSAARSGLRVENLVNNLGFQPSVLGQSPHVMNRAQLGPSNLSVPHSAGTETFVVHQAQPTAGFDRLQQVRESQHYTQQQTGLARFQQAPDRNMKQFPNTVYQLDNRSDPSLEQNLRYFDNGIEVDVTGAPIVISPGPLSSLSSDGTATHSNIGNDVTRTSPPTPALLGSYSSEEASPFARQSNTDAMTPPLAADCSNAQLITFLFERIPEIEQSLRQLFDGLPAESCVHLETVTAVLEVLYRLIHSPEATSRLDSNFRFRCNNCVRAVESLKKELDENAKHPEESKNPSNETKQSWNLFGSKVSEDGEDVLSSNAVNKIDAKCSKPNAGNKVNVKNDESSLMDKQPSPKRRKSSAKRVKTGKQKRKKASSARSKPSKTVKKMNGPHSDLLSELFGTGSDANDENSGSEDDREIAMNAAQMLLSLKR</sequence>
<name>A0A7S2P6T0_9STRA</name>
<dbReference type="EMBL" id="HBGY01015997">
    <property type="protein sequence ID" value="CAD9581303.1"/>
    <property type="molecule type" value="Transcribed_RNA"/>
</dbReference>
<reference evidence="2" key="1">
    <citation type="submission" date="2021-01" db="EMBL/GenBank/DDBJ databases">
        <authorList>
            <person name="Corre E."/>
            <person name="Pelletier E."/>
            <person name="Niang G."/>
            <person name="Scheremetjew M."/>
            <person name="Finn R."/>
            <person name="Kale V."/>
            <person name="Holt S."/>
            <person name="Cochrane G."/>
            <person name="Meng A."/>
            <person name="Brown T."/>
            <person name="Cohen L."/>
        </authorList>
    </citation>
    <scope>NUCLEOTIDE SEQUENCE</scope>
    <source>
        <strain evidence="2">B650</strain>
    </source>
</reference>
<feature type="region of interest" description="Disordered" evidence="1">
    <location>
        <begin position="496"/>
        <end position="587"/>
    </location>
</feature>
<proteinExistence type="predicted"/>
<accession>A0A7S2P6T0</accession>
<protein>
    <submittedName>
        <fullName evidence="2">Uncharacterized protein</fullName>
    </submittedName>
</protein>